<sequence>MIDVRDTLLERMKVDLIGPEAPNELISDRPTDRYLTGILFPPRTSISAEDDDEASDADDAEGTGTALDGVKAASTFRPSSAGLSFAVGSIGAAPKLRVKVEGARYRPEGAEGNEGASRTGRATHWRREPKMAEIDLDLETMRAQAAPTVSLDGSGLPGVTLHCRVAPWGEILLVTLAITNDLKPAAKKSRAANEEATLFQVSLSVECADDCQFVPKPDQAGATTMDDDGRSSSLLYRNVQQWAVGHTCSAMWDEPDDGTVQSVITSWFPEAMVHVISAAGDSEFQDEHVKAQMGAAFLASQEKDGLCSGLTAFVDAYGSWISRMEEQVLFLPEQHSDQGNLHMQRCRAAETRMRAGIALLESSPEVLAAFRLANTALALQYSWRIDPDPPELVWRPFQLGFALLSLESIANPESPDRETMDLLWFPTGGGKTEAYLLLTAFAIFLRRLRATGEPLGAGVTTFMRYTLRLLTIQQFERAAALICACEMVRLGKVEKGAVQLPDHFLTDVPISLGLWVGEGATPNNLADAEKALDIEGESSPAQLRNCPCCHGVLDWTIAVDKTRVEVRCRSGTCAVGRALGQLPIWTVDEDVYREQPTLVIGTVDKYAQITRNQNSGRLFGLGTPAAPPDLIIQDELHLISGPLGSLAGLYETAVDEMCRARSGHRAKVIGSTATIRRAETQISALFDRGSFQFPPPGLDHANSGFAIENRKVPGRRYVGVTTVGRSAKFTQQAVAASLLQAATDPALGDDKRDGYWTLVNYFNSLRELGGALVLMRDDVARSVKDYASRRGNETAREAATQIELTSRVRSSDIPRFLKDLERHWSDPDHIDIVLASNMISVGMDVSRLGLMVVNGQPKTIAEYIQATSRVGRSQKAPGLIITLFNAAKSRDRSRYETFASWHRSLYRDVEATSVTPFAPRARDRALHAPFVAMIRHLVDGMADPGVIEQHQREAEALLDKVIERVERIDPAEAVDARKQINKFLDDWFDHHGLKDYWSDYGDALLTSAEAAAVRGNKARFEKQKPTPNSLRSVEASTSYVLLEGGQERGLRQ</sequence>
<proteinExistence type="predicted"/>
<dbReference type="InterPro" id="IPR027417">
    <property type="entry name" value="P-loop_NTPase"/>
</dbReference>
<organism evidence="3 4">
    <name type="scientific">Paenochrobactrum gallinarii</name>
    <dbReference type="NCBI Taxonomy" id="643673"/>
    <lineage>
        <taxon>Bacteria</taxon>
        <taxon>Pseudomonadati</taxon>
        <taxon>Pseudomonadota</taxon>
        <taxon>Alphaproteobacteria</taxon>
        <taxon>Hyphomicrobiales</taxon>
        <taxon>Brucellaceae</taxon>
        <taxon>Paenochrobactrum</taxon>
    </lineage>
</organism>
<dbReference type="SUPFAM" id="SSF52540">
    <property type="entry name" value="P-loop containing nucleoside triphosphate hydrolases"/>
    <property type="match status" value="1"/>
</dbReference>
<dbReference type="PROSITE" id="PS51194">
    <property type="entry name" value="HELICASE_CTER"/>
    <property type="match status" value="1"/>
</dbReference>
<protein>
    <recommendedName>
        <fullName evidence="2">Helicase C-terminal domain-containing protein</fullName>
    </recommendedName>
</protein>
<evidence type="ECO:0000313" key="3">
    <source>
        <dbReference type="EMBL" id="MBB6262398.1"/>
    </source>
</evidence>
<keyword evidence="4" id="KW-1185">Reference proteome</keyword>
<comment type="caution">
    <text evidence="3">The sequence shown here is derived from an EMBL/GenBank/DDBJ whole genome shotgun (WGS) entry which is preliminary data.</text>
</comment>
<feature type="compositionally biased region" description="Acidic residues" evidence="1">
    <location>
        <begin position="48"/>
        <end position="61"/>
    </location>
</feature>
<dbReference type="RefSeq" id="WP_184224619.1">
    <property type="nucleotide sequence ID" value="NZ_JACIIU010000028.1"/>
</dbReference>
<evidence type="ECO:0000256" key="1">
    <source>
        <dbReference type="SAM" id="MobiDB-lite"/>
    </source>
</evidence>
<feature type="region of interest" description="Disordered" evidence="1">
    <location>
        <begin position="43"/>
        <end position="65"/>
    </location>
</feature>
<evidence type="ECO:0000313" key="4">
    <source>
        <dbReference type="Proteomes" id="UP000555393"/>
    </source>
</evidence>
<accession>A0A841M8C8</accession>
<dbReference type="Gene3D" id="3.40.50.300">
    <property type="entry name" value="P-loop containing nucleotide triphosphate hydrolases"/>
    <property type="match status" value="2"/>
</dbReference>
<evidence type="ECO:0000259" key="2">
    <source>
        <dbReference type="PROSITE" id="PS51194"/>
    </source>
</evidence>
<dbReference type="Pfam" id="PF00271">
    <property type="entry name" value="Helicase_C"/>
    <property type="match status" value="1"/>
</dbReference>
<name>A0A841M8C8_9HYPH</name>
<dbReference type="AlphaFoldDB" id="A0A841M8C8"/>
<dbReference type="CDD" id="cd18785">
    <property type="entry name" value="SF2_C"/>
    <property type="match status" value="1"/>
</dbReference>
<dbReference type="Proteomes" id="UP000555393">
    <property type="component" value="Unassembled WGS sequence"/>
</dbReference>
<reference evidence="3 4" key="1">
    <citation type="submission" date="2020-08" db="EMBL/GenBank/DDBJ databases">
        <title>Genomic Encyclopedia of Type Strains, Phase IV (KMG-IV): sequencing the most valuable type-strain genomes for metagenomic binning, comparative biology and taxonomic classification.</title>
        <authorList>
            <person name="Goeker M."/>
        </authorList>
    </citation>
    <scope>NUCLEOTIDE SEQUENCE [LARGE SCALE GENOMIC DNA]</scope>
    <source>
        <strain evidence="3 4">DSM 22336</strain>
    </source>
</reference>
<gene>
    <name evidence="3" type="ORF">FHS77_002972</name>
</gene>
<dbReference type="InterPro" id="IPR001650">
    <property type="entry name" value="Helicase_C-like"/>
</dbReference>
<dbReference type="EMBL" id="JACIIU010000028">
    <property type="protein sequence ID" value="MBB6262398.1"/>
    <property type="molecule type" value="Genomic_DNA"/>
</dbReference>
<feature type="domain" description="Helicase C-terminal" evidence="2">
    <location>
        <begin position="757"/>
        <end position="925"/>
    </location>
</feature>